<gene>
    <name evidence="2" type="ORF">NIES3804_32850</name>
</gene>
<dbReference type="Proteomes" id="UP000435041">
    <property type="component" value="Unassembled WGS sequence"/>
</dbReference>
<feature type="domain" description="LynD/TruD winged helix-turn-helix-like" evidence="1">
    <location>
        <begin position="8"/>
        <end position="58"/>
    </location>
</feature>
<evidence type="ECO:0000313" key="2">
    <source>
        <dbReference type="EMBL" id="GCL51704.1"/>
    </source>
</evidence>
<accession>A0A6H9GMJ6</accession>
<protein>
    <recommendedName>
        <fullName evidence="1">LynD/TruD winged helix-turn-helix-like domain-containing protein</fullName>
    </recommendedName>
</protein>
<dbReference type="Pfam" id="PF21084">
    <property type="entry name" value="WHD_DUF4423_like"/>
    <property type="match status" value="1"/>
</dbReference>
<evidence type="ECO:0000259" key="1">
    <source>
        <dbReference type="Pfam" id="PF21084"/>
    </source>
</evidence>
<reference evidence="2 3" key="1">
    <citation type="submission" date="2019-02" db="EMBL/GenBank/DDBJ databases">
        <title>Draft genome sequence of Arthrospira platensis NIES-3804.</title>
        <authorList>
            <person name="Yamaguchi H."/>
            <person name="Suzuki S."/>
            <person name="Kawachi M."/>
        </authorList>
    </citation>
    <scope>NUCLEOTIDE SEQUENCE [LARGE SCALE GENOMIC DNA]</scope>
    <source>
        <strain evidence="2 3">NIES-3804</strain>
    </source>
</reference>
<sequence>MFNQLDWNPAYSIETLEPNTVFFLSERESICFQEPLYYRLVRLIDGQRNFDEIIDILQLEFLQNQEINPSNPNSFAVIINYSLAIQKAIFQLYKRGFLLEKKELLPSNLAILCHHLQVSQAQAFERLQSLKVTVKSLGSIPQQDLINILNSLQVQVADEGDLTRNVESRNKTLHLRT</sequence>
<dbReference type="InterPro" id="IPR049274">
    <property type="entry name" value="LynD/TruD_wHTH-like"/>
</dbReference>
<dbReference type="EMBL" id="BJCI01000064">
    <property type="protein sequence ID" value="GCL51704.1"/>
    <property type="molecule type" value="Genomic_DNA"/>
</dbReference>
<organism evidence="2 3">
    <name type="scientific">Microcystis aeruginosa NIES-3804</name>
    <dbReference type="NCBI Taxonomy" id="2517783"/>
    <lineage>
        <taxon>Bacteria</taxon>
        <taxon>Bacillati</taxon>
        <taxon>Cyanobacteriota</taxon>
        <taxon>Cyanophyceae</taxon>
        <taxon>Oscillatoriophycideae</taxon>
        <taxon>Chroococcales</taxon>
        <taxon>Microcystaceae</taxon>
        <taxon>Microcystis</taxon>
    </lineage>
</organism>
<dbReference type="RefSeq" id="WP_254063003.1">
    <property type="nucleotide sequence ID" value="NZ_BJCI01000064.1"/>
</dbReference>
<dbReference type="Gene3D" id="3.90.930.60">
    <property type="match status" value="1"/>
</dbReference>
<dbReference type="AlphaFoldDB" id="A0A6H9GMJ6"/>
<comment type="caution">
    <text evidence="2">The sequence shown here is derived from an EMBL/GenBank/DDBJ whole genome shotgun (WGS) entry which is preliminary data.</text>
</comment>
<proteinExistence type="predicted"/>
<evidence type="ECO:0000313" key="3">
    <source>
        <dbReference type="Proteomes" id="UP000435041"/>
    </source>
</evidence>
<name>A0A6H9GMJ6_MICAE</name>